<evidence type="ECO:0000313" key="10">
    <source>
        <dbReference type="EMBL" id="PJF17357.1"/>
    </source>
</evidence>
<keyword evidence="4" id="KW-1134">Transmembrane beta strand</keyword>
<evidence type="ECO:0000256" key="9">
    <source>
        <dbReference type="ARBA" id="ARBA00023136"/>
    </source>
</evidence>
<keyword evidence="6" id="KW-1000">Mitochondrion outer membrane</keyword>
<evidence type="ECO:0000256" key="5">
    <source>
        <dbReference type="ARBA" id="ARBA00022692"/>
    </source>
</evidence>
<dbReference type="STRING" id="1246581.A0A2H9THW6"/>
<comment type="similarity">
    <text evidence="2">Belongs to the Tom40 family.</text>
</comment>
<evidence type="ECO:0000256" key="4">
    <source>
        <dbReference type="ARBA" id="ARBA00022452"/>
    </source>
</evidence>
<protein>
    <recommendedName>
        <fullName evidence="12">Mitochondrial import receptor subunit TOM40</fullName>
    </recommendedName>
</protein>
<dbReference type="InterPro" id="IPR023614">
    <property type="entry name" value="Porin_dom_sf"/>
</dbReference>
<dbReference type="InterPro" id="IPR037930">
    <property type="entry name" value="Tom40"/>
</dbReference>
<dbReference type="Pfam" id="PF01459">
    <property type="entry name" value="Porin_3"/>
    <property type="match status" value="1"/>
</dbReference>
<evidence type="ECO:0000256" key="1">
    <source>
        <dbReference type="ARBA" id="ARBA00004374"/>
    </source>
</evidence>
<comment type="subcellular location">
    <subcellularLocation>
        <location evidence="1">Mitochondrion outer membrane</location>
        <topology evidence="1">Multi-pass membrane protein</topology>
    </subcellularLocation>
</comment>
<evidence type="ECO:0000313" key="11">
    <source>
        <dbReference type="Proteomes" id="UP000240830"/>
    </source>
</evidence>
<keyword evidence="11" id="KW-1185">Reference proteome</keyword>
<evidence type="ECO:0000256" key="8">
    <source>
        <dbReference type="ARBA" id="ARBA00023128"/>
    </source>
</evidence>
<accession>A0A2H9THW6</accession>
<organism evidence="10 11">
    <name type="scientific">Paramicrosporidium saccamoebae</name>
    <dbReference type="NCBI Taxonomy" id="1246581"/>
    <lineage>
        <taxon>Eukaryota</taxon>
        <taxon>Fungi</taxon>
        <taxon>Fungi incertae sedis</taxon>
        <taxon>Cryptomycota</taxon>
        <taxon>Cryptomycota incertae sedis</taxon>
        <taxon>Paramicrosporidium</taxon>
    </lineage>
</organism>
<keyword evidence="8" id="KW-0496">Mitochondrion</keyword>
<reference evidence="10 11" key="1">
    <citation type="submission" date="2016-10" db="EMBL/GenBank/DDBJ databases">
        <title>The genome of Paramicrosporidium saccamoebae is the missing link in understanding Cryptomycota and Microsporidia evolution.</title>
        <authorList>
            <person name="Quandt C.A."/>
            <person name="Beaudet D."/>
            <person name="Corsaro D."/>
            <person name="Michel R."/>
            <person name="Corradi N."/>
            <person name="James T."/>
        </authorList>
    </citation>
    <scope>NUCLEOTIDE SEQUENCE [LARGE SCALE GENOMIC DNA]</scope>
    <source>
        <strain evidence="10 11">KSL3</strain>
    </source>
</reference>
<name>A0A2H9THW6_9FUNG</name>
<sequence length="394" mass="43708">MELTRREYNHAGWQFCTVKGSISSIPEAEELTKALEFPTPTMTFPNNSLSIKHAELGYCILLSTKDCLFHVSKCLPKDVRIPDSENQFWQQKSRMSFISSLYHWKQGRDLPNPGTFENLHRESRSVSLTPFLFDGGKADLAKGLSANFQVSHSFSLGSMMMPPSYHFGGIFVSGKHLLHGLVDTNGIFQGKYHFSAMEGATLKAQAQLSKQPGQSMAQLETDLQGKDCSLNLKAINPDMAEGGSGIYTVSMLQSLTKHFSAGLEVIAQKATQADPVDIGYNVAARYASNQWVAAVNVQQMVALQASYFYKVNERVELGTELQMLLFGPRKDAVATMGAKFDYRQALIRTQIDSMGKVGLVYEERLFPGFSLILSGELDHVRSTSRFGFGINLEN</sequence>
<comment type="caution">
    <text evidence="10">The sequence shown here is derived from an EMBL/GenBank/DDBJ whole genome shotgun (WGS) entry which is preliminary data.</text>
</comment>
<dbReference type="OrthoDB" id="19656at2759"/>
<dbReference type="GO" id="GO:0008320">
    <property type="term" value="F:protein transmembrane transporter activity"/>
    <property type="evidence" value="ECO:0007669"/>
    <property type="project" value="InterPro"/>
</dbReference>
<gene>
    <name evidence="10" type="ORF">PSACC_02797</name>
</gene>
<dbReference type="InterPro" id="IPR027246">
    <property type="entry name" value="Porin_Euk/Tom40"/>
</dbReference>
<dbReference type="PANTHER" id="PTHR10802">
    <property type="entry name" value="MITOCHONDRIAL IMPORT RECEPTOR SUBUNIT TOM40"/>
    <property type="match status" value="1"/>
</dbReference>
<evidence type="ECO:0008006" key="12">
    <source>
        <dbReference type="Google" id="ProtNLM"/>
    </source>
</evidence>
<dbReference type="GO" id="GO:0005741">
    <property type="term" value="C:mitochondrial outer membrane"/>
    <property type="evidence" value="ECO:0007669"/>
    <property type="project" value="UniProtKB-SubCell"/>
</dbReference>
<dbReference type="AlphaFoldDB" id="A0A2H9THW6"/>
<keyword evidence="5" id="KW-0812">Transmembrane</keyword>
<dbReference type="EMBL" id="MTSL01000178">
    <property type="protein sequence ID" value="PJF17357.1"/>
    <property type="molecule type" value="Genomic_DNA"/>
</dbReference>
<dbReference type="CDD" id="cd07305">
    <property type="entry name" value="Porin3_Tom40"/>
    <property type="match status" value="1"/>
</dbReference>
<evidence type="ECO:0000256" key="3">
    <source>
        <dbReference type="ARBA" id="ARBA00022448"/>
    </source>
</evidence>
<dbReference type="Proteomes" id="UP000240830">
    <property type="component" value="Unassembled WGS sequence"/>
</dbReference>
<dbReference type="Gene3D" id="2.40.160.10">
    <property type="entry name" value="Porin"/>
    <property type="match status" value="1"/>
</dbReference>
<keyword evidence="7" id="KW-0653">Protein transport</keyword>
<proteinExistence type="inferred from homology"/>
<evidence type="ECO:0000256" key="2">
    <source>
        <dbReference type="ARBA" id="ARBA00010510"/>
    </source>
</evidence>
<keyword evidence="9" id="KW-0472">Membrane</keyword>
<evidence type="ECO:0000256" key="6">
    <source>
        <dbReference type="ARBA" id="ARBA00022787"/>
    </source>
</evidence>
<keyword evidence="3" id="KW-0813">Transport</keyword>
<evidence type="ECO:0000256" key="7">
    <source>
        <dbReference type="ARBA" id="ARBA00022927"/>
    </source>
</evidence>
<dbReference type="GO" id="GO:0030150">
    <property type="term" value="P:protein import into mitochondrial matrix"/>
    <property type="evidence" value="ECO:0007669"/>
    <property type="project" value="InterPro"/>
</dbReference>